<gene>
    <name evidence="1" type="ORF">RR46_04790</name>
</gene>
<evidence type="ECO:0000313" key="1">
    <source>
        <dbReference type="EMBL" id="KPI99816.1"/>
    </source>
</evidence>
<organism evidence="1 2">
    <name type="scientific">Papilio xuthus</name>
    <name type="common">Asian swallowtail butterfly</name>
    <dbReference type="NCBI Taxonomy" id="66420"/>
    <lineage>
        <taxon>Eukaryota</taxon>
        <taxon>Metazoa</taxon>
        <taxon>Ecdysozoa</taxon>
        <taxon>Arthropoda</taxon>
        <taxon>Hexapoda</taxon>
        <taxon>Insecta</taxon>
        <taxon>Pterygota</taxon>
        <taxon>Neoptera</taxon>
        <taxon>Endopterygota</taxon>
        <taxon>Lepidoptera</taxon>
        <taxon>Glossata</taxon>
        <taxon>Ditrysia</taxon>
        <taxon>Papilionoidea</taxon>
        <taxon>Papilionidae</taxon>
        <taxon>Papilioninae</taxon>
        <taxon>Papilio</taxon>
    </lineage>
</organism>
<dbReference type="Gene3D" id="3.40.30.10">
    <property type="entry name" value="Glutaredoxin"/>
    <property type="match status" value="1"/>
</dbReference>
<name>A0A194Q2P4_PAPXU</name>
<dbReference type="GO" id="GO:0005737">
    <property type="term" value="C:cytoplasm"/>
    <property type="evidence" value="ECO:0007669"/>
    <property type="project" value="TreeGrafter"/>
</dbReference>
<keyword evidence="2" id="KW-1185">Reference proteome</keyword>
<dbReference type="Gene3D" id="1.20.1050.10">
    <property type="match status" value="1"/>
</dbReference>
<dbReference type="Proteomes" id="UP000053268">
    <property type="component" value="Unassembled WGS sequence"/>
</dbReference>
<dbReference type="EMBL" id="KQ459562">
    <property type="protein sequence ID" value="KPI99816.1"/>
    <property type="molecule type" value="Genomic_DNA"/>
</dbReference>
<sequence>MDLYLLAELKTISLKVTTVDMQKPPPDFRTNFEATHPPILIDNGLAILENEKIERHIMKSVPGGHNLFVQDKEVASLIENLYSKLKLVLVRKDEQKSAALRAHLGRIDALLERRATRFLTGDTMCCFDCELMPRLQHIRVAGKYFVDFEIPLSTKGLLMSPKPTRQRIEDDPALKMKKHEELETPTFTTSIPIDVNDLSATE</sequence>
<dbReference type="STRING" id="66420.A0A194Q2P4"/>
<dbReference type="GO" id="GO:0016324">
    <property type="term" value="C:apical plasma membrane"/>
    <property type="evidence" value="ECO:0007669"/>
    <property type="project" value="TreeGrafter"/>
</dbReference>
<accession>A0A194Q2P4</accession>
<dbReference type="SUPFAM" id="SSF47616">
    <property type="entry name" value="GST C-terminal domain-like"/>
    <property type="match status" value="1"/>
</dbReference>
<evidence type="ECO:0000313" key="2">
    <source>
        <dbReference type="Proteomes" id="UP000053268"/>
    </source>
</evidence>
<dbReference type="InterPro" id="IPR036282">
    <property type="entry name" value="Glutathione-S-Trfase_C_sf"/>
</dbReference>
<reference evidence="1 2" key="1">
    <citation type="journal article" date="2015" name="Nat. Commun.">
        <title>Outbred genome sequencing and CRISPR/Cas9 gene editing in butterflies.</title>
        <authorList>
            <person name="Li X."/>
            <person name="Fan D."/>
            <person name="Zhang W."/>
            <person name="Liu G."/>
            <person name="Zhang L."/>
            <person name="Zhao L."/>
            <person name="Fang X."/>
            <person name="Chen L."/>
            <person name="Dong Y."/>
            <person name="Chen Y."/>
            <person name="Ding Y."/>
            <person name="Zhao R."/>
            <person name="Feng M."/>
            <person name="Zhu Y."/>
            <person name="Feng Y."/>
            <person name="Jiang X."/>
            <person name="Zhu D."/>
            <person name="Xiang H."/>
            <person name="Feng X."/>
            <person name="Li S."/>
            <person name="Wang J."/>
            <person name="Zhang G."/>
            <person name="Kronforst M.R."/>
            <person name="Wang W."/>
        </authorList>
    </citation>
    <scope>NUCLEOTIDE SEQUENCE [LARGE SCALE GENOMIC DNA]</scope>
    <source>
        <strain evidence="1">Ya'a_city_454_Px</strain>
        <tissue evidence="1">Whole body</tissue>
    </source>
</reference>
<protein>
    <submittedName>
        <fullName evidence="1">Chloride intracellular channel exc-4</fullName>
    </submittedName>
</protein>
<dbReference type="PANTHER" id="PTHR43920:SF5">
    <property type="entry name" value="CHLORIDE INTRACELLULAR CHANNEL CLIC"/>
    <property type="match status" value="1"/>
</dbReference>
<dbReference type="PANTHER" id="PTHR43920">
    <property type="entry name" value="CHLORIDE INTRACELLULAR CHANNEL, ISOFORM A"/>
    <property type="match status" value="1"/>
</dbReference>
<proteinExistence type="predicted"/>
<dbReference type="GO" id="GO:0005254">
    <property type="term" value="F:chloride channel activity"/>
    <property type="evidence" value="ECO:0007669"/>
    <property type="project" value="TreeGrafter"/>
</dbReference>
<dbReference type="AlphaFoldDB" id="A0A194Q2P4"/>